<dbReference type="Proteomes" id="UP000828390">
    <property type="component" value="Unassembled WGS sequence"/>
</dbReference>
<evidence type="ECO:0000313" key="1">
    <source>
        <dbReference type="EMBL" id="KAH3787635.1"/>
    </source>
</evidence>
<protein>
    <submittedName>
        <fullName evidence="1">Uncharacterized protein</fullName>
    </submittedName>
</protein>
<organism evidence="1 2">
    <name type="scientific">Dreissena polymorpha</name>
    <name type="common">Zebra mussel</name>
    <name type="synonym">Mytilus polymorpha</name>
    <dbReference type="NCBI Taxonomy" id="45954"/>
    <lineage>
        <taxon>Eukaryota</taxon>
        <taxon>Metazoa</taxon>
        <taxon>Spiralia</taxon>
        <taxon>Lophotrochozoa</taxon>
        <taxon>Mollusca</taxon>
        <taxon>Bivalvia</taxon>
        <taxon>Autobranchia</taxon>
        <taxon>Heteroconchia</taxon>
        <taxon>Euheterodonta</taxon>
        <taxon>Imparidentia</taxon>
        <taxon>Neoheterodontei</taxon>
        <taxon>Myida</taxon>
        <taxon>Dreissenoidea</taxon>
        <taxon>Dreissenidae</taxon>
        <taxon>Dreissena</taxon>
    </lineage>
</organism>
<dbReference type="AlphaFoldDB" id="A0A9D4F0V7"/>
<evidence type="ECO:0000313" key="2">
    <source>
        <dbReference type="Proteomes" id="UP000828390"/>
    </source>
</evidence>
<comment type="caution">
    <text evidence="1">The sequence shown here is derived from an EMBL/GenBank/DDBJ whole genome shotgun (WGS) entry which is preliminary data.</text>
</comment>
<reference evidence="1" key="1">
    <citation type="journal article" date="2019" name="bioRxiv">
        <title>The Genome of the Zebra Mussel, Dreissena polymorpha: A Resource for Invasive Species Research.</title>
        <authorList>
            <person name="McCartney M.A."/>
            <person name="Auch B."/>
            <person name="Kono T."/>
            <person name="Mallez S."/>
            <person name="Zhang Y."/>
            <person name="Obille A."/>
            <person name="Becker A."/>
            <person name="Abrahante J.E."/>
            <person name="Garbe J."/>
            <person name="Badalamenti J.P."/>
            <person name="Herman A."/>
            <person name="Mangelson H."/>
            <person name="Liachko I."/>
            <person name="Sullivan S."/>
            <person name="Sone E.D."/>
            <person name="Koren S."/>
            <person name="Silverstein K.A.T."/>
            <person name="Beckman K.B."/>
            <person name="Gohl D.M."/>
        </authorList>
    </citation>
    <scope>NUCLEOTIDE SEQUENCE</scope>
    <source>
        <strain evidence="1">Duluth1</strain>
        <tissue evidence="1">Whole animal</tissue>
    </source>
</reference>
<gene>
    <name evidence="1" type="ORF">DPMN_165762</name>
</gene>
<reference evidence="1" key="2">
    <citation type="submission" date="2020-11" db="EMBL/GenBank/DDBJ databases">
        <authorList>
            <person name="McCartney M.A."/>
            <person name="Auch B."/>
            <person name="Kono T."/>
            <person name="Mallez S."/>
            <person name="Becker A."/>
            <person name="Gohl D.M."/>
            <person name="Silverstein K.A.T."/>
            <person name="Koren S."/>
            <person name="Bechman K.B."/>
            <person name="Herman A."/>
            <person name="Abrahante J.E."/>
            <person name="Garbe J."/>
        </authorList>
    </citation>
    <scope>NUCLEOTIDE SEQUENCE</scope>
    <source>
        <strain evidence="1">Duluth1</strain>
        <tissue evidence="1">Whole animal</tissue>
    </source>
</reference>
<sequence length="98" mass="11069">MTSRIIYKKEISFNIYIEGPVNCSKATCTAYCNDAEAIDSCRLYDIGEENTDGRHEGECRTCSTRARGNLRMDGLHPVDRIRLNHRTAVDIGDENTLN</sequence>
<name>A0A9D4F0V7_DREPO</name>
<keyword evidence="2" id="KW-1185">Reference proteome</keyword>
<dbReference type="EMBL" id="JAIWYP010000008">
    <property type="protein sequence ID" value="KAH3787635.1"/>
    <property type="molecule type" value="Genomic_DNA"/>
</dbReference>
<proteinExistence type="predicted"/>
<accession>A0A9D4F0V7</accession>